<evidence type="ECO:0000313" key="4">
    <source>
        <dbReference type="Proteomes" id="UP001146793"/>
    </source>
</evidence>
<evidence type="ECO:0000259" key="2">
    <source>
        <dbReference type="Pfam" id="PF00903"/>
    </source>
</evidence>
<evidence type="ECO:0000313" key="3">
    <source>
        <dbReference type="EMBL" id="KAJ3449909.1"/>
    </source>
</evidence>
<dbReference type="Gene3D" id="3.10.180.10">
    <property type="entry name" value="2,3-Dihydroxybiphenyl 1,2-Dioxygenase, domain 1"/>
    <property type="match status" value="1"/>
</dbReference>
<name>A0AAV8A6N9_9EUKA</name>
<dbReference type="InterPro" id="IPR004360">
    <property type="entry name" value="Glyas_Fos-R_dOase_dom"/>
</dbReference>
<accession>A0AAV8A6N9</accession>
<dbReference type="EMBL" id="JANTQA010000012">
    <property type="protein sequence ID" value="KAJ3449909.1"/>
    <property type="molecule type" value="Genomic_DNA"/>
</dbReference>
<keyword evidence="1" id="KW-1133">Transmembrane helix</keyword>
<dbReference type="Pfam" id="PF00903">
    <property type="entry name" value="Glyoxalase"/>
    <property type="match status" value="1"/>
</dbReference>
<sequence length="263" mass="30073">MVKKYLYYSSLVVLLLTVCFVFVTQKETSVFGQNVLGVQHVGITVENLEQSLKFYSEALGGKIFLISSQLAGEDFENILFQKEMTDSLRIKKKLKRLSVADLANFDVLDLAFLQFNNVVIELTRYYNIISNENVGQIPEILPASIPSSQHVSFHISEKIDLNDFIEELESWSKENGIENVQCNRMKGCVINEYQEINCKQLKDIGTEYNSLKIQGNKFGDFSGWFIAYCKGPSGEQLEFNQMFSNSKSLFKSAFNLRKKVKIF</sequence>
<protein>
    <submittedName>
        <fullName evidence="3">Glyoxalase family protein</fullName>
    </submittedName>
</protein>
<evidence type="ECO:0000256" key="1">
    <source>
        <dbReference type="SAM" id="Phobius"/>
    </source>
</evidence>
<dbReference type="Proteomes" id="UP001146793">
    <property type="component" value="Unassembled WGS sequence"/>
</dbReference>
<keyword evidence="1" id="KW-0472">Membrane</keyword>
<feature type="domain" description="Glyoxalase/fosfomycin resistance/dioxygenase" evidence="2">
    <location>
        <begin position="38"/>
        <end position="165"/>
    </location>
</feature>
<reference evidence="3" key="1">
    <citation type="submission" date="2022-08" db="EMBL/GenBank/DDBJ databases">
        <title>Novel sulphate-reducing endosymbionts in the free-living metamonad Anaeramoeba.</title>
        <authorList>
            <person name="Jerlstrom-Hultqvist J."/>
            <person name="Cepicka I."/>
            <person name="Gallot-Lavallee L."/>
            <person name="Salas-Leiva D."/>
            <person name="Curtis B.A."/>
            <person name="Zahonova K."/>
            <person name="Pipaliya S."/>
            <person name="Dacks J."/>
            <person name="Roger A.J."/>
        </authorList>
    </citation>
    <scope>NUCLEOTIDE SEQUENCE</scope>
    <source>
        <strain evidence="3">Busselton2</strain>
    </source>
</reference>
<dbReference type="AlphaFoldDB" id="A0AAV8A6N9"/>
<dbReference type="InterPro" id="IPR029068">
    <property type="entry name" value="Glyas_Bleomycin-R_OHBP_Dase"/>
</dbReference>
<proteinExistence type="predicted"/>
<keyword evidence="1" id="KW-0812">Transmembrane</keyword>
<gene>
    <name evidence="3" type="ORF">M0812_06069</name>
</gene>
<dbReference type="SUPFAM" id="SSF54593">
    <property type="entry name" value="Glyoxalase/Bleomycin resistance protein/Dihydroxybiphenyl dioxygenase"/>
    <property type="match status" value="1"/>
</dbReference>
<comment type="caution">
    <text evidence="3">The sequence shown here is derived from an EMBL/GenBank/DDBJ whole genome shotgun (WGS) entry which is preliminary data.</text>
</comment>
<organism evidence="3 4">
    <name type="scientific">Anaeramoeba flamelloides</name>
    <dbReference type="NCBI Taxonomy" id="1746091"/>
    <lineage>
        <taxon>Eukaryota</taxon>
        <taxon>Metamonada</taxon>
        <taxon>Anaeramoebidae</taxon>
        <taxon>Anaeramoeba</taxon>
    </lineage>
</organism>
<feature type="transmembrane region" description="Helical" evidence="1">
    <location>
        <begin position="6"/>
        <end position="23"/>
    </location>
</feature>